<feature type="transmembrane region" description="Helical" evidence="1">
    <location>
        <begin position="53"/>
        <end position="74"/>
    </location>
</feature>
<sequence length="88" mass="9777">MLDACISMDLPIAIVDSAPSINCKYEELRVPYEPYTKLVDTFRASCLFSRTTFSISIAVLDCILTSFLFSINVFNRDGTNPKGSLANM</sequence>
<dbReference type="InParanoid" id="A0A2K1J6V7"/>
<name>A0A2K1J6V7_PHYPA</name>
<evidence type="ECO:0000313" key="4">
    <source>
        <dbReference type="Proteomes" id="UP000006727"/>
    </source>
</evidence>
<reference evidence="2 4" key="2">
    <citation type="journal article" date="2018" name="Plant J.">
        <title>The Physcomitrella patens chromosome-scale assembly reveals moss genome structure and evolution.</title>
        <authorList>
            <person name="Lang D."/>
            <person name="Ullrich K.K."/>
            <person name="Murat F."/>
            <person name="Fuchs J."/>
            <person name="Jenkins J."/>
            <person name="Haas F.B."/>
            <person name="Piednoel M."/>
            <person name="Gundlach H."/>
            <person name="Van Bel M."/>
            <person name="Meyberg R."/>
            <person name="Vives C."/>
            <person name="Morata J."/>
            <person name="Symeonidi A."/>
            <person name="Hiss M."/>
            <person name="Muchero W."/>
            <person name="Kamisugi Y."/>
            <person name="Saleh O."/>
            <person name="Blanc G."/>
            <person name="Decker E.L."/>
            <person name="van Gessel N."/>
            <person name="Grimwood J."/>
            <person name="Hayes R.D."/>
            <person name="Graham S.W."/>
            <person name="Gunter L.E."/>
            <person name="McDaniel S.F."/>
            <person name="Hoernstein S.N.W."/>
            <person name="Larsson A."/>
            <person name="Li F.W."/>
            <person name="Perroud P.F."/>
            <person name="Phillips J."/>
            <person name="Ranjan P."/>
            <person name="Rokshar D.S."/>
            <person name="Rothfels C.J."/>
            <person name="Schneider L."/>
            <person name="Shu S."/>
            <person name="Stevenson D.W."/>
            <person name="Thummler F."/>
            <person name="Tillich M."/>
            <person name="Villarreal Aguilar J.C."/>
            <person name="Widiez T."/>
            <person name="Wong G.K."/>
            <person name="Wymore A."/>
            <person name="Zhang Y."/>
            <person name="Zimmer A.D."/>
            <person name="Quatrano R.S."/>
            <person name="Mayer K.F.X."/>
            <person name="Goodstein D."/>
            <person name="Casacuberta J.M."/>
            <person name="Vandepoele K."/>
            <person name="Reski R."/>
            <person name="Cuming A.C."/>
            <person name="Tuskan G.A."/>
            <person name="Maumus F."/>
            <person name="Salse J."/>
            <person name="Schmutz J."/>
            <person name="Rensing S.A."/>
        </authorList>
    </citation>
    <scope>NUCLEOTIDE SEQUENCE [LARGE SCALE GENOMIC DNA]</scope>
    <source>
        <strain evidence="3 4">cv. Gransden 2004</strain>
    </source>
</reference>
<evidence type="ECO:0000313" key="3">
    <source>
        <dbReference type="EnsemblPlants" id="PAC:32983542.CDS.1"/>
    </source>
</evidence>
<keyword evidence="4" id="KW-1185">Reference proteome</keyword>
<accession>A0A2K1J6V7</accession>
<dbReference type="EMBL" id="ABEU02000016">
    <property type="protein sequence ID" value="PNR37256.1"/>
    <property type="molecule type" value="Genomic_DNA"/>
</dbReference>
<keyword evidence="1" id="KW-0812">Transmembrane</keyword>
<dbReference type="Gramene" id="Pp3c16_2380V3.1">
    <property type="protein sequence ID" value="PAC:32983542.CDS.1"/>
    <property type="gene ID" value="Pp3c16_2380"/>
</dbReference>
<dbReference type="AlphaFoldDB" id="A0A2K1J6V7"/>
<dbReference type="EnsemblPlants" id="Pp3c16_2380V3.2">
    <property type="protein sequence ID" value="PAC:32983543.CDS.1"/>
    <property type="gene ID" value="Pp3c16_2380"/>
</dbReference>
<dbReference type="EnsemblPlants" id="Pp3c16_2380V3.1">
    <property type="protein sequence ID" value="PAC:32983542.CDS.1"/>
    <property type="gene ID" value="Pp3c16_2380"/>
</dbReference>
<reference evidence="2 4" key="1">
    <citation type="journal article" date="2008" name="Science">
        <title>The Physcomitrella genome reveals evolutionary insights into the conquest of land by plants.</title>
        <authorList>
            <person name="Rensing S."/>
            <person name="Lang D."/>
            <person name="Zimmer A."/>
            <person name="Terry A."/>
            <person name="Salamov A."/>
            <person name="Shapiro H."/>
            <person name="Nishiyama T."/>
            <person name="Perroud P.-F."/>
            <person name="Lindquist E."/>
            <person name="Kamisugi Y."/>
            <person name="Tanahashi T."/>
            <person name="Sakakibara K."/>
            <person name="Fujita T."/>
            <person name="Oishi K."/>
            <person name="Shin-I T."/>
            <person name="Kuroki Y."/>
            <person name="Toyoda A."/>
            <person name="Suzuki Y."/>
            <person name="Hashimoto A."/>
            <person name="Yamaguchi K."/>
            <person name="Sugano A."/>
            <person name="Kohara Y."/>
            <person name="Fujiyama A."/>
            <person name="Anterola A."/>
            <person name="Aoki S."/>
            <person name="Ashton N."/>
            <person name="Barbazuk W.B."/>
            <person name="Barker E."/>
            <person name="Bennetzen J."/>
            <person name="Bezanilla M."/>
            <person name="Blankenship R."/>
            <person name="Cho S.H."/>
            <person name="Dutcher S."/>
            <person name="Estelle M."/>
            <person name="Fawcett J.A."/>
            <person name="Gundlach H."/>
            <person name="Hanada K."/>
            <person name="Heyl A."/>
            <person name="Hicks K.A."/>
            <person name="Hugh J."/>
            <person name="Lohr M."/>
            <person name="Mayer K."/>
            <person name="Melkozernov A."/>
            <person name="Murata T."/>
            <person name="Nelson D."/>
            <person name="Pils B."/>
            <person name="Prigge M."/>
            <person name="Reiss B."/>
            <person name="Renner T."/>
            <person name="Rombauts S."/>
            <person name="Rushton P."/>
            <person name="Sanderfoot A."/>
            <person name="Schween G."/>
            <person name="Shiu S.-H."/>
            <person name="Stueber K."/>
            <person name="Theodoulou F.L."/>
            <person name="Tu H."/>
            <person name="Van de Peer Y."/>
            <person name="Verrier P.J."/>
            <person name="Waters E."/>
            <person name="Wood A."/>
            <person name="Yang L."/>
            <person name="Cove D."/>
            <person name="Cuming A."/>
            <person name="Hasebe M."/>
            <person name="Lucas S."/>
            <person name="Mishler D.B."/>
            <person name="Reski R."/>
            <person name="Grigoriev I."/>
            <person name="Quatrano R.S."/>
            <person name="Boore J.L."/>
        </authorList>
    </citation>
    <scope>NUCLEOTIDE SEQUENCE [LARGE SCALE GENOMIC DNA]</scope>
    <source>
        <strain evidence="3 4">cv. Gransden 2004</strain>
    </source>
</reference>
<dbReference type="Proteomes" id="UP000006727">
    <property type="component" value="Chromosome 16"/>
</dbReference>
<evidence type="ECO:0000313" key="2">
    <source>
        <dbReference type="EMBL" id="PNR37256.1"/>
    </source>
</evidence>
<evidence type="ECO:0000256" key="1">
    <source>
        <dbReference type="SAM" id="Phobius"/>
    </source>
</evidence>
<reference evidence="3" key="3">
    <citation type="submission" date="2020-12" db="UniProtKB">
        <authorList>
            <consortium name="EnsemblPlants"/>
        </authorList>
    </citation>
    <scope>IDENTIFICATION</scope>
</reference>
<protein>
    <submittedName>
        <fullName evidence="2 3">Uncharacterized protein</fullName>
    </submittedName>
</protein>
<gene>
    <name evidence="2" type="ORF">PHYPA_020364</name>
</gene>
<keyword evidence="1" id="KW-1133">Transmembrane helix</keyword>
<organism evidence="2">
    <name type="scientific">Physcomitrium patens</name>
    <name type="common">Spreading-leaved earth moss</name>
    <name type="synonym">Physcomitrella patens</name>
    <dbReference type="NCBI Taxonomy" id="3218"/>
    <lineage>
        <taxon>Eukaryota</taxon>
        <taxon>Viridiplantae</taxon>
        <taxon>Streptophyta</taxon>
        <taxon>Embryophyta</taxon>
        <taxon>Bryophyta</taxon>
        <taxon>Bryophytina</taxon>
        <taxon>Bryopsida</taxon>
        <taxon>Funariidae</taxon>
        <taxon>Funariales</taxon>
        <taxon>Funariaceae</taxon>
        <taxon>Physcomitrium</taxon>
    </lineage>
</organism>
<dbReference type="Gramene" id="Pp3c16_2380V3.2">
    <property type="protein sequence ID" value="PAC:32983543.CDS.1"/>
    <property type="gene ID" value="Pp3c16_2380"/>
</dbReference>
<proteinExistence type="predicted"/>
<keyword evidence="1" id="KW-0472">Membrane</keyword>